<evidence type="ECO:0000313" key="4">
    <source>
        <dbReference type="Proteomes" id="UP000076632"/>
    </source>
</evidence>
<dbReference type="Pfam" id="PF14475">
    <property type="entry name" value="Mso1_Sec1_bdg"/>
    <property type="match status" value="1"/>
</dbReference>
<accession>A0A165FUQ6</accession>
<dbReference type="InParanoid" id="A0A165FUQ6"/>
<dbReference type="OMA" id="GRPFPSW"/>
<dbReference type="AlphaFoldDB" id="A0A165FUQ6"/>
<reference evidence="3 4" key="1">
    <citation type="journal article" date="2016" name="Fungal Biol.">
        <title>The genome of Xylona heveae provides a window into fungal endophytism.</title>
        <authorList>
            <person name="Gazis R."/>
            <person name="Kuo A."/>
            <person name="Riley R."/>
            <person name="LaButti K."/>
            <person name="Lipzen A."/>
            <person name="Lin J."/>
            <person name="Amirebrahimi M."/>
            <person name="Hesse C.N."/>
            <person name="Spatafora J.W."/>
            <person name="Henrissat B."/>
            <person name="Hainaut M."/>
            <person name="Grigoriev I.V."/>
            <person name="Hibbett D.S."/>
        </authorList>
    </citation>
    <scope>NUCLEOTIDE SEQUENCE [LARGE SCALE GENOMIC DNA]</scope>
    <source>
        <strain evidence="3 4">TC161</strain>
    </source>
</reference>
<keyword evidence="4" id="KW-1185">Reference proteome</keyword>
<dbReference type="OrthoDB" id="2683368at2759"/>
<evidence type="ECO:0000259" key="2">
    <source>
        <dbReference type="Pfam" id="PF14475"/>
    </source>
</evidence>
<dbReference type="InterPro" id="IPR028095">
    <property type="entry name" value="Mso1_N_dom"/>
</dbReference>
<sequence>MSSYLTYFSSRYNSIRRNLLSDENDGDTEDDTHISRVLRAYYIEKGRPFPPWLPPDPKAPQVQPAQYVAMNSRQGSQQMPPRGSTGGLGDLWDAPQRPPATESLSLRKGGAMRGAAGRGASPRPSIVDSYTPASPVEQARPLPSQRAGSYQAQFPPQQAQRNDSFVSATPSSGSGSGLGAQERLKARFRGGGSSSSASSASTYGVQNQRFAGGYDGQGGSADRPFVGATSPWVSGDPGPPVRGYGGGEEASSGGKFGLFRGQRTK</sequence>
<feature type="compositionally biased region" description="Polar residues" evidence="1">
    <location>
        <begin position="70"/>
        <end position="79"/>
    </location>
</feature>
<feature type="domain" description="Mso1 N-terminal" evidence="2">
    <location>
        <begin position="14"/>
        <end position="53"/>
    </location>
</feature>
<dbReference type="EMBL" id="KV407461">
    <property type="protein sequence ID" value="KZF21404.1"/>
    <property type="molecule type" value="Genomic_DNA"/>
</dbReference>
<dbReference type="GeneID" id="28898181"/>
<dbReference type="Proteomes" id="UP000076632">
    <property type="component" value="Unassembled WGS sequence"/>
</dbReference>
<proteinExistence type="predicted"/>
<organism evidence="3 4">
    <name type="scientific">Xylona heveae (strain CBS 132557 / TC161)</name>
    <dbReference type="NCBI Taxonomy" id="1328760"/>
    <lineage>
        <taxon>Eukaryota</taxon>
        <taxon>Fungi</taxon>
        <taxon>Dikarya</taxon>
        <taxon>Ascomycota</taxon>
        <taxon>Pezizomycotina</taxon>
        <taxon>Xylonomycetes</taxon>
        <taxon>Xylonales</taxon>
        <taxon>Xylonaceae</taxon>
        <taxon>Xylona</taxon>
    </lineage>
</organism>
<gene>
    <name evidence="3" type="ORF">L228DRAFT_249218</name>
</gene>
<name>A0A165FUQ6_XYLHT</name>
<evidence type="ECO:0000256" key="1">
    <source>
        <dbReference type="SAM" id="MobiDB-lite"/>
    </source>
</evidence>
<evidence type="ECO:0000313" key="3">
    <source>
        <dbReference type="EMBL" id="KZF21404.1"/>
    </source>
</evidence>
<protein>
    <recommendedName>
        <fullName evidence="2">Mso1 N-terminal domain-containing protein</fullName>
    </recommendedName>
</protein>
<feature type="compositionally biased region" description="Polar residues" evidence="1">
    <location>
        <begin position="146"/>
        <end position="173"/>
    </location>
</feature>
<dbReference type="RefSeq" id="XP_018186959.1">
    <property type="nucleotide sequence ID" value="XM_018333044.1"/>
</dbReference>
<feature type="region of interest" description="Disordered" evidence="1">
    <location>
        <begin position="70"/>
        <end position="265"/>
    </location>
</feature>